<feature type="transmembrane region" description="Helical" evidence="6">
    <location>
        <begin position="128"/>
        <end position="149"/>
    </location>
</feature>
<name>A0A3D8S9B2_9HELO</name>
<evidence type="ECO:0000259" key="7">
    <source>
        <dbReference type="PROSITE" id="PS50850"/>
    </source>
</evidence>
<gene>
    <name evidence="8" type="ORF">BP5796_04436</name>
</gene>
<comment type="caution">
    <text evidence="8">The sequence shown here is derived from an EMBL/GenBank/DDBJ whole genome shotgun (WGS) entry which is preliminary data.</text>
</comment>
<dbReference type="GO" id="GO:0022857">
    <property type="term" value="F:transmembrane transporter activity"/>
    <property type="evidence" value="ECO:0007669"/>
    <property type="project" value="InterPro"/>
</dbReference>
<dbReference type="Pfam" id="PF07690">
    <property type="entry name" value="MFS_1"/>
    <property type="match status" value="1"/>
</dbReference>
<dbReference type="InterPro" id="IPR020846">
    <property type="entry name" value="MFS_dom"/>
</dbReference>
<feature type="transmembrane region" description="Helical" evidence="6">
    <location>
        <begin position="186"/>
        <end position="210"/>
    </location>
</feature>
<feature type="transmembrane region" description="Helical" evidence="6">
    <location>
        <begin position="222"/>
        <end position="243"/>
    </location>
</feature>
<feature type="transmembrane region" description="Helical" evidence="6">
    <location>
        <begin position="92"/>
        <end position="116"/>
    </location>
</feature>
<feature type="transmembrane region" description="Helical" evidence="6">
    <location>
        <begin position="329"/>
        <end position="348"/>
    </location>
</feature>
<dbReference type="Gene3D" id="1.20.1250.20">
    <property type="entry name" value="MFS general substrate transporter like domains"/>
    <property type="match status" value="1"/>
</dbReference>
<feature type="compositionally biased region" description="Polar residues" evidence="5">
    <location>
        <begin position="21"/>
        <end position="31"/>
    </location>
</feature>
<dbReference type="PANTHER" id="PTHR23502">
    <property type="entry name" value="MAJOR FACILITATOR SUPERFAMILY"/>
    <property type="match status" value="1"/>
</dbReference>
<evidence type="ECO:0000256" key="4">
    <source>
        <dbReference type="ARBA" id="ARBA00023136"/>
    </source>
</evidence>
<dbReference type="Proteomes" id="UP000256328">
    <property type="component" value="Unassembled WGS sequence"/>
</dbReference>
<keyword evidence="3 6" id="KW-1133">Transmembrane helix</keyword>
<evidence type="ECO:0000313" key="8">
    <source>
        <dbReference type="EMBL" id="RDW82945.1"/>
    </source>
</evidence>
<feature type="transmembrane region" description="Helical" evidence="6">
    <location>
        <begin position="249"/>
        <end position="268"/>
    </location>
</feature>
<protein>
    <submittedName>
        <fullName evidence="8">Polyamine transporter 1</fullName>
    </submittedName>
</protein>
<dbReference type="FunFam" id="1.20.1250.20:FF:000460">
    <property type="entry name" value="MFS multidrug transporter, putative"/>
    <property type="match status" value="1"/>
</dbReference>
<evidence type="ECO:0000256" key="5">
    <source>
        <dbReference type="SAM" id="MobiDB-lite"/>
    </source>
</evidence>
<dbReference type="EMBL" id="PDLN01000006">
    <property type="protein sequence ID" value="RDW82945.1"/>
    <property type="molecule type" value="Genomic_DNA"/>
</dbReference>
<feature type="region of interest" description="Disordered" evidence="5">
    <location>
        <begin position="1"/>
        <end position="48"/>
    </location>
</feature>
<comment type="subcellular location">
    <subcellularLocation>
        <location evidence="1">Membrane</location>
        <topology evidence="1">Multi-pass membrane protein</topology>
    </subcellularLocation>
</comment>
<dbReference type="PANTHER" id="PTHR23502:SF33">
    <property type="entry name" value="MAJOR FACILITATOR SUPERFAMILY (MFS) PROFILE DOMAIN-CONTAINING PROTEIN-RELATED"/>
    <property type="match status" value="1"/>
</dbReference>
<keyword evidence="4 6" id="KW-0472">Membrane</keyword>
<feature type="domain" description="Major facilitator superfamily (MFS) profile" evidence="7">
    <location>
        <begin position="94"/>
        <end position="531"/>
    </location>
</feature>
<feature type="transmembrane region" description="Helical" evidence="6">
    <location>
        <begin position="469"/>
        <end position="490"/>
    </location>
</feature>
<feature type="transmembrane region" description="Helical" evidence="6">
    <location>
        <begin position="368"/>
        <end position="388"/>
    </location>
</feature>
<evidence type="ECO:0000256" key="1">
    <source>
        <dbReference type="ARBA" id="ARBA00004141"/>
    </source>
</evidence>
<evidence type="ECO:0000256" key="2">
    <source>
        <dbReference type="ARBA" id="ARBA00022692"/>
    </source>
</evidence>
<dbReference type="InterPro" id="IPR036259">
    <property type="entry name" value="MFS_trans_sf"/>
</dbReference>
<feature type="transmembrane region" description="Helical" evidence="6">
    <location>
        <begin position="409"/>
        <end position="428"/>
    </location>
</feature>
<reference evidence="8 9" key="1">
    <citation type="journal article" date="2018" name="IMA Fungus">
        <title>IMA Genome-F 9: Draft genome sequence of Annulohypoxylon stygium, Aspergillus mulundensis, Berkeleyomyces basicola (syn. Thielaviopsis basicola), Ceratocystis smalleyi, two Cercospora beticola strains, Coleophoma cylindrospora, Fusarium fracticaudum, Phialophora cf. hyalina, and Morchella septimelata.</title>
        <authorList>
            <person name="Wingfield B.D."/>
            <person name="Bills G.F."/>
            <person name="Dong Y."/>
            <person name="Huang W."/>
            <person name="Nel W.J."/>
            <person name="Swalarsk-Parry B.S."/>
            <person name="Vaghefi N."/>
            <person name="Wilken P.M."/>
            <person name="An Z."/>
            <person name="de Beer Z.W."/>
            <person name="De Vos L."/>
            <person name="Chen L."/>
            <person name="Duong T.A."/>
            <person name="Gao Y."/>
            <person name="Hammerbacher A."/>
            <person name="Kikkert J.R."/>
            <person name="Li Y."/>
            <person name="Li H."/>
            <person name="Li K."/>
            <person name="Li Q."/>
            <person name="Liu X."/>
            <person name="Ma X."/>
            <person name="Naidoo K."/>
            <person name="Pethybridge S.J."/>
            <person name="Sun J."/>
            <person name="Steenkamp E.T."/>
            <person name="van der Nest M.A."/>
            <person name="van Wyk S."/>
            <person name="Wingfield M.J."/>
            <person name="Xiong C."/>
            <person name="Yue Q."/>
            <person name="Zhang X."/>
        </authorList>
    </citation>
    <scope>NUCLEOTIDE SEQUENCE [LARGE SCALE GENOMIC DNA]</scope>
    <source>
        <strain evidence="8 9">BP5796</strain>
    </source>
</reference>
<feature type="transmembrane region" description="Helical" evidence="6">
    <location>
        <begin position="434"/>
        <end position="457"/>
    </location>
</feature>
<organism evidence="8 9">
    <name type="scientific">Coleophoma crateriformis</name>
    <dbReference type="NCBI Taxonomy" id="565419"/>
    <lineage>
        <taxon>Eukaryota</taxon>
        <taxon>Fungi</taxon>
        <taxon>Dikarya</taxon>
        <taxon>Ascomycota</taxon>
        <taxon>Pezizomycotina</taxon>
        <taxon>Leotiomycetes</taxon>
        <taxon>Helotiales</taxon>
        <taxon>Dermateaceae</taxon>
        <taxon>Coleophoma</taxon>
    </lineage>
</organism>
<evidence type="ECO:0000256" key="3">
    <source>
        <dbReference type="ARBA" id="ARBA00022989"/>
    </source>
</evidence>
<dbReference type="GO" id="GO:0016020">
    <property type="term" value="C:membrane"/>
    <property type="evidence" value="ECO:0007669"/>
    <property type="project" value="UniProtKB-SubCell"/>
</dbReference>
<keyword evidence="2 6" id="KW-0812">Transmembrane</keyword>
<evidence type="ECO:0000256" key="6">
    <source>
        <dbReference type="SAM" id="Phobius"/>
    </source>
</evidence>
<dbReference type="OrthoDB" id="5296287at2759"/>
<sequence>MFPSSETDAPISDGRDLESCSELNTQTANTSSEKDRSQPWDVSLQKTSSSTTTRQAVIAESFPVTDLDRDIVGWDGQDDPRNPQNFPEARKWLLLGCVSSITFMSPLTSSITAPGIPLMDLEFHNTSTILDSFAVSVFVLGFALGPLVFSPLSEVYGRRPVLNAANIMLTLWEIGCALAPNIGALIGFRLLCGIGGSACLTIGGGVIADLFPVEQRGKANAVFSFGPLFGPVIGPIIGGFISQRAGWRWVYWILLVACGSVTLANIIINRETNPVVLIRHKTERLRKELGRPALRSAFDDASKNDTGVRRAAFISGMFRPLRMLFTSPILLLLAVYISFVFGLLYLLFATITEVFIGSYGWDPEICGLAYIGMGLGFLIGIVIVGKTSDPTIIRLTKANNGVYEPEMRLATCLMFSFFIPVSLFWYGWSTETHTHWIVPIIGLLPFGLGLMGIFAPIQTYFIDISAQYAASSVAGLSFVRCLFGAFIPLAGPKMYSALGLGWGNSLLGFLALGLIPAPALIYKYGGGLRKRFPVRC</sequence>
<feature type="transmembrane region" description="Helical" evidence="6">
    <location>
        <begin position="502"/>
        <end position="522"/>
    </location>
</feature>
<keyword evidence="9" id="KW-1185">Reference proteome</keyword>
<dbReference type="InterPro" id="IPR011701">
    <property type="entry name" value="MFS"/>
</dbReference>
<accession>A0A3D8S9B2</accession>
<evidence type="ECO:0000313" key="9">
    <source>
        <dbReference type="Proteomes" id="UP000256328"/>
    </source>
</evidence>
<dbReference type="PROSITE" id="PS50850">
    <property type="entry name" value="MFS"/>
    <property type="match status" value="1"/>
</dbReference>
<proteinExistence type="predicted"/>
<dbReference type="CDD" id="cd17323">
    <property type="entry name" value="MFS_Tpo1_MDR_like"/>
    <property type="match status" value="1"/>
</dbReference>
<dbReference type="SUPFAM" id="SSF103473">
    <property type="entry name" value="MFS general substrate transporter"/>
    <property type="match status" value="1"/>
</dbReference>
<dbReference type="AlphaFoldDB" id="A0A3D8S9B2"/>
<feature type="transmembrane region" description="Helical" evidence="6">
    <location>
        <begin position="161"/>
        <end position="180"/>
    </location>
</feature>